<evidence type="ECO:0000259" key="10">
    <source>
        <dbReference type="PROSITE" id="PS50011"/>
    </source>
</evidence>
<evidence type="ECO:0000256" key="3">
    <source>
        <dbReference type="ARBA" id="ARBA00022679"/>
    </source>
</evidence>
<dbReference type="InterPro" id="IPR000719">
    <property type="entry name" value="Prot_kinase_dom"/>
</dbReference>
<keyword evidence="5" id="KW-0418">Kinase</keyword>
<sequence>MEGSERQSNTTAKVVVAVKAERVISKSALAWALTHVVHPGDGITLLAIFPAEKTGRRFWNIPFFAGDCGGGQQEELPDRIYQISESCSQMALQLHNHIEVRLRIKVVSSSPGGAVAAEAKSNGVNWVILDKKLKQELKHCMEELCCNVVVMKGPQPKVLRLNLGCADELKTPFFSAASSPGRDVGKSQSRRMKHATPLASPEEVTSSYTRTTGKASLSNFDTATSLFLVYGQNPLFEGQHNGIHKPSDERRNLNDPLTALKLDRQKLTSPLKPPTSSVARNQKSEFWIPENHFDDQKHHISGNYINTTKIASKTTLDKFECYDKDLGTNRFRTNQTNKTEYSINSNIRDAVSLGRISSTPPPLCPLCQHKAPAFGKPPVQFSYKELEEATDGFSDINFLAESGLSLVHRGMLRDGLVVAVKQLKFGGSESDADFCREVRVLSCAQHRNVALLIGFCIEGKKRVLVYEYICNGSLDFHLHGNRITRLDWHSRLKIAIGAARGLRYLHEDCRVGCIAHKDLRPNNILLTHEFEPLVADFGLARWHAEWDISTEDQVIGTSGYLAPEYVDGGQITHKVDVYAFGVILLELMTGKRINELQHVKEQQFLSEWFHPLAALEPSHVIANNYQLLDPCLTCEQSLDIPRQLEAMGRAASLCLRQDPESRPPMSKVLRVLEGGDLLVPTGLDLNTVGSQSGHMSGLNSCRRPEVRRNHSRKLSH</sequence>
<keyword evidence="6" id="KW-0067">ATP-binding</keyword>
<evidence type="ECO:0000313" key="12">
    <source>
        <dbReference type="RefSeq" id="XP_018857837.2"/>
    </source>
</evidence>
<evidence type="ECO:0000256" key="4">
    <source>
        <dbReference type="ARBA" id="ARBA00022741"/>
    </source>
</evidence>
<dbReference type="GO" id="GO:0005524">
    <property type="term" value="F:ATP binding"/>
    <property type="evidence" value="ECO:0007669"/>
    <property type="project" value="UniProtKB-KW"/>
</dbReference>
<dbReference type="Gene3D" id="3.40.50.620">
    <property type="entry name" value="HUPs"/>
    <property type="match status" value="1"/>
</dbReference>
<dbReference type="FunFam" id="3.30.200.20:FF:000162">
    <property type="entry name" value="Adenine nucleotide alpha hydrolase-like domain kinase"/>
    <property type="match status" value="1"/>
</dbReference>
<reference evidence="12" key="1">
    <citation type="submission" date="2025-08" db="UniProtKB">
        <authorList>
            <consortium name="RefSeq"/>
        </authorList>
    </citation>
    <scope>IDENTIFICATION</scope>
    <source>
        <tissue evidence="12">Leaves</tissue>
    </source>
</reference>
<dbReference type="GO" id="GO:0004674">
    <property type="term" value="F:protein serine/threonine kinase activity"/>
    <property type="evidence" value="ECO:0007669"/>
    <property type="project" value="UniProtKB-KW"/>
</dbReference>
<gene>
    <name evidence="12" type="primary">LOC109019913</name>
</gene>
<comment type="catalytic activity">
    <reaction evidence="7">
        <text>L-threonyl-[protein] + ATP = O-phospho-L-threonyl-[protein] + ADP + H(+)</text>
        <dbReference type="Rhea" id="RHEA:46608"/>
        <dbReference type="Rhea" id="RHEA-COMP:11060"/>
        <dbReference type="Rhea" id="RHEA-COMP:11605"/>
        <dbReference type="ChEBI" id="CHEBI:15378"/>
        <dbReference type="ChEBI" id="CHEBI:30013"/>
        <dbReference type="ChEBI" id="CHEBI:30616"/>
        <dbReference type="ChEBI" id="CHEBI:61977"/>
        <dbReference type="ChEBI" id="CHEBI:456216"/>
        <dbReference type="EC" id="2.7.11.1"/>
    </reaction>
</comment>
<feature type="domain" description="Protein kinase" evidence="10">
    <location>
        <begin position="393"/>
        <end position="679"/>
    </location>
</feature>
<dbReference type="EC" id="2.7.11.1" evidence="1"/>
<feature type="compositionally biased region" description="Polar residues" evidence="9">
    <location>
        <begin position="203"/>
        <end position="212"/>
    </location>
</feature>
<dbReference type="InterPro" id="IPR001245">
    <property type="entry name" value="Ser-Thr/Tyr_kinase_cat_dom"/>
</dbReference>
<dbReference type="OrthoDB" id="757296at2759"/>
<evidence type="ECO:0000256" key="8">
    <source>
        <dbReference type="ARBA" id="ARBA00048679"/>
    </source>
</evidence>
<dbReference type="Gramene" id="Jr06_07890_p1">
    <property type="protein sequence ID" value="cds.Jr06_07890_p1"/>
    <property type="gene ID" value="Jr06_07890"/>
</dbReference>
<evidence type="ECO:0000256" key="5">
    <source>
        <dbReference type="ARBA" id="ARBA00022777"/>
    </source>
</evidence>
<feature type="compositionally biased region" description="Polar residues" evidence="9">
    <location>
        <begin position="689"/>
        <end position="699"/>
    </location>
</feature>
<dbReference type="SUPFAM" id="SSF56112">
    <property type="entry name" value="Protein kinase-like (PK-like)"/>
    <property type="match status" value="1"/>
</dbReference>
<comment type="catalytic activity">
    <reaction evidence="8">
        <text>L-seryl-[protein] + ATP = O-phospho-L-seryl-[protein] + ADP + H(+)</text>
        <dbReference type="Rhea" id="RHEA:17989"/>
        <dbReference type="Rhea" id="RHEA-COMP:9863"/>
        <dbReference type="Rhea" id="RHEA-COMP:11604"/>
        <dbReference type="ChEBI" id="CHEBI:15378"/>
        <dbReference type="ChEBI" id="CHEBI:29999"/>
        <dbReference type="ChEBI" id="CHEBI:30616"/>
        <dbReference type="ChEBI" id="CHEBI:83421"/>
        <dbReference type="ChEBI" id="CHEBI:456216"/>
        <dbReference type="EC" id="2.7.11.1"/>
    </reaction>
</comment>
<keyword evidence="11" id="KW-1185">Reference proteome</keyword>
<evidence type="ECO:0000313" key="11">
    <source>
        <dbReference type="Proteomes" id="UP000235220"/>
    </source>
</evidence>
<evidence type="ECO:0000256" key="6">
    <source>
        <dbReference type="ARBA" id="ARBA00022840"/>
    </source>
</evidence>
<dbReference type="GeneID" id="109019913"/>
<evidence type="ECO:0000256" key="7">
    <source>
        <dbReference type="ARBA" id="ARBA00047899"/>
    </source>
</evidence>
<feature type="region of interest" description="Disordered" evidence="9">
    <location>
        <begin position="177"/>
        <end position="212"/>
    </location>
</feature>
<protein>
    <recommendedName>
        <fullName evidence="1">non-specific serine/threonine protein kinase</fullName>
        <ecNumber evidence="1">2.7.11.1</ecNumber>
    </recommendedName>
</protein>
<keyword evidence="3" id="KW-0808">Transferase</keyword>
<organism evidence="11 12">
    <name type="scientific">Juglans regia</name>
    <name type="common">English walnut</name>
    <dbReference type="NCBI Taxonomy" id="51240"/>
    <lineage>
        <taxon>Eukaryota</taxon>
        <taxon>Viridiplantae</taxon>
        <taxon>Streptophyta</taxon>
        <taxon>Embryophyta</taxon>
        <taxon>Tracheophyta</taxon>
        <taxon>Spermatophyta</taxon>
        <taxon>Magnoliopsida</taxon>
        <taxon>eudicotyledons</taxon>
        <taxon>Gunneridae</taxon>
        <taxon>Pentapetalae</taxon>
        <taxon>rosids</taxon>
        <taxon>fabids</taxon>
        <taxon>Fagales</taxon>
        <taxon>Juglandaceae</taxon>
        <taxon>Juglans</taxon>
    </lineage>
</organism>
<dbReference type="AlphaFoldDB" id="A0A2I4HNZ8"/>
<evidence type="ECO:0000256" key="9">
    <source>
        <dbReference type="SAM" id="MobiDB-lite"/>
    </source>
</evidence>
<dbReference type="PROSITE" id="PS50011">
    <property type="entry name" value="PROTEIN_KINASE_DOM"/>
    <property type="match status" value="1"/>
</dbReference>
<evidence type="ECO:0000256" key="1">
    <source>
        <dbReference type="ARBA" id="ARBA00012513"/>
    </source>
</evidence>
<dbReference type="Gene3D" id="1.10.510.10">
    <property type="entry name" value="Transferase(Phosphotransferase) domain 1"/>
    <property type="match status" value="1"/>
</dbReference>
<dbReference type="InterPro" id="IPR011009">
    <property type="entry name" value="Kinase-like_dom_sf"/>
</dbReference>
<dbReference type="Gene3D" id="3.30.200.20">
    <property type="entry name" value="Phosphorylase Kinase, domain 1"/>
    <property type="match status" value="1"/>
</dbReference>
<feature type="region of interest" description="Disordered" evidence="9">
    <location>
        <begin position="689"/>
        <end position="716"/>
    </location>
</feature>
<dbReference type="PANTHER" id="PTHR47989">
    <property type="entry name" value="OS01G0750732 PROTEIN"/>
    <property type="match status" value="1"/>
</dbReference>
<dbReference type="RefSeq" id="XP_018857837.2">
    <property type="nucleotide sequence ID" value="XM_019002292.2"/>
</dbReference>
<dbReference type="Pfam" id="PF07714">
    <property type="entry name" value="PK_Tyr_Ser-Thr"/>
    <property type="match status" value="1"/>
</dbReference>
<proteinExistence type="predicted"/>
<dbReference type="KEGG" id="jre:109019913"/>
<keyword evidence="2" id="KW-0723">Serine/threonine-protein kinase</keyword>
<dbReference type="FunFam" id="1.10.510.10:FF:001023">
    <property type="entry name" value="Os07g0541700 protein"/>
    <property type="match status" value="1"/>
</dbReference>
<keyword evidence="4" id="KW-0547">Nucleotide-binding</keyword>
<name>A0A2I4HNZ8_JUGRE</name>
<dbReference type="InterPro" id="IPR014729">
    <property type="entry name" value="Rossmann-like_a/b/a_fold"/>
</dbReference>
<accession>A0A2I4HNZ8</accession>
<dbReference type="Proteomes" id="UP000235220">
    <property type="component" value="Chromosome 6"/>
</dbReference>
<dbReference type="PANTHER" id="PTHR47989:SF14">
    <property type="entry name" value="INACTIVE PROTEIN KINASE SELMODRAFT_444075"/>
    <property type="match status" value="1"/>
</dbReference>
<evidence type="ECO:0000256" key="2">
    <source>
        <dbReference type="ARBA" id="ARBA00022527"/>
    </source>
</evidence>